<dbReference type="EMBL" id="CAJNOG010000056">
    <property type="protein sequence ID" value="CAF0858297.1"/>
    <property type="molecule type" value="Genomic_DNA"/>
</dbReference>
<name>A0A813WQB5_9BILA</name>
<protein>
    <submittedName>
        <fullName evidence="1">Uncharacterized protein</fullName>
    </submittedName>
</protein>
<accession>A0A813WQB5</accession>
<evidence type="ECO:0000313" key="2">
    <source>
        <dbReference type="EMBL" id="CAF3805547.1"/>
    </source>
</evidence>
<evidence type="ECO:0000313" key="3">
    <source>
        <dbReference type="Proteomes" id="UP000663845"/>
    </source>
</evidence>
<evidence type="ECO:0000313" key="1">
    <source>
        <dbReference type="EMBL" id="CAF0858297.1"/>
    </source>
</evidence>
<dbReference type="EMBL" id="CAJOAZ010001372">
    <property type="protein sequence ID" value="CAF3805547.1"/>
    <property type="molecule type" value="Genomic_DNA"/>
</dbReference>
<sequence length="614" mass="70326">MNSQNNDNSTIDTSVLPNDIFTRVGDDFFSIVQLLAGDAVRDILQIQLINSATKLLNIENVFAFFQIESDETDIIKAESCFKSKTGEYIVKPGIQTNLSNFVKLLKHKLTEEQLIHNEDNETQQKYITDDFINKHPLLKSLIKYYQENDSNNNNKKNGFLISFIDNLLFNLTRSSNHFRYTESIKNFAVCLYILGGKQAYNFIRLNLFGSIPNLPMICDLINKSDMRLTEAEFRFESLQQFHSHFGFCSEDTTGVIRKAEYDVATNSFIGFATPIINGVPVPKYYQPHTFDDFKTIFNTNEVAPLLNVHVFQSVPTEDNAINIPKPFVLSAYGVNNKFSTMDILRRWIYIFESCLDKGVRVIGFSTVKQQHLPKQALINIHLFNSQGCESLFRDARSLSSTFSTTVNFTVKNFIRRSQKLSILNQMKYNQNEKDLSFPIHHKQKREHSLVSSHQLDEIDTLDIEQIIAHAYDQAIHIVKHSKMLDALNQHGINSLDSLIPADIVEEFGLDEENDDNNVIDDTQVELDDGTVFDPQSDDSSDEEDLLNSTKSDFNGIRIVDDINPALRQSYFKIKINDNIKYLHKQSACWLLTNNITKLSSDRLSRVMKQTADVD</sequence>
<organism evidence="1 3">
    <name type="scientific">Adineta steineri</name>
    <dbReference type="NCBI Taxonomy" id="433720"/>
    <lineage>
        <taxon>Eukaryota</taxon>
        <taxon>Metazoa</taxon>
        <taxon>Spiralia</taxon>
        <taxon>Gnathifera</taxon>
        <taxon>Rotifera</taxon>
        <taxon>Eurotatoria</taxon>
        <taxon>Bdelloidea</taxon>
        <taxon>Adinetida</taxon>
        <taxon>Adinetidae</taxon>
        <taxon>Adineta</taxon>
    </lineage>
</organism>
<comment type="caution">
    <text evidence="1">The sequence shown here is derived from an EMBL/GenBank/DDBJ whole genome shotgun (WGS) entry which is preliminary data.</text>
</comment>
<reference evidence="1" key="1">
    <citation type="submission" date="2021-02" db="EMBL/GenBank/DDBJ databases">
        <authorList>
            <person name="Nowell W R."/>
        </authorList>
    </citation>
    <scope>NUCLEOTIDE SEQUENCE</scope>
</reference>
<proteinExistence type="predicted"/>
<gene>
    <name evidence="1" type="ORF">JYZ213_LOCUS8285</name>
    <name evidence="2" type="ORF">OXD698_LOCUS18518</name>
</gene>
<dbReference type="Proteomes" id="UP000663845">
    <property type="component" value="Unassembled WGS sequence"/>
</dbReference>
<dbReference type="Proteomes" id="UP000663844">
    <property type="component" value="Unassembled WGS sequence"/>
</dbReference>
<dbReference type="AlphaFoldDB" id="A0A813WQB5"/>